<evidence type="ECO:0000313" key="1">
    <source>
        <dbReference type="EMBL" id="GAF46852.1"/>
    </source>
</evidence>
<dbReference type="AlphaFoldDB" id="X0Q684"/>
<protein>
    <submittedName>
        <fullName evidence="1">Uncharacterized protein</fullName>
    </submittedName>
</protein>
<proteinExistence type="predicted"/>
<keyword evidence="2" id="KW-1185">Reference proteome</keyword>
<comment type="caution">
    <text evidence="1">The sequence shown here is derived from an EMBL/GenBank/DDBJ whole genome shotgun (WGS) entry which is preliminary data.</text>
</comment>
<dbReference type="Proteomes" id="UP000019491">
    <property type="component" value="Unassembled WGS sequence"/>
</dbReference>
<sequence length="108" mass="12103">MYWNRIQHEASDRWLTDGSRGLRGMTRTPPPLSDHECATLVAALVETTGGRWPGTPARIARLLTRLDIDGNASEMARTIHTLIADPDWPAHALEIESSATEWWLQASR</sequence>
<name>X0Q684_RHOWR</name>
<organism evidence="1 2">
    <name type="scientific">Rhodococcus wratislaviensis NBRC 100605</name>
    <dbReference type="NCBI Taxonomy" id="1219028"/>
    <lineage>
        <taxon>Bacteria</taxon>
        <taxon>Bacillati</taxon>
        <taxon>Actinomycetota</taxon>
        <taxon>Actinomycetes</taxon>
        <taxon>Mycobacteriales</taxon>
        <taxon>Nocardiaceae</taxon>
        <taxon>Rhodococcus</taxon>
    </lineage>
</organism>
<reference evidence="1 2" key="1">
    <citation type="submission" date="2014-02" db="EMBL/GenBank/DDBJ databases">
        <title>Whole genome shotgun sequence of Rhodococcus wratislaviensis NBRC 100605.</title>
        <authorList>
            <person name="Hosoyama A."/>
            <person name="Tsuchikane K."/>
            <person name="Yoshida I."/>
            <person name="Ohji S."/>
            <person name="Ichikawa N."/>
            <person name="Yamazoe A."/>
            <person name="Fujita N."/>
        </authorList>
    </citation>
    <scope>NUCLEOTIDE SEQUENCE [LARGE SCALE GENOMIC DNA]</scope>
    <source>
        <strain evidence="1 2">NBRC 100605</strain>
    </source>
</reference>
<gene>
    <name evidence="1" type="ORF">RW1_034_00170</name>
</gene>
<accession>X0Q684</accession>
<evidence type="ECO:0000313" key="2">
    <source>
        <dbReference type="Proteomes" id="UP000019491"/>
    </source>
</evidence>
<dbReference type="EMBL" id="BAWF01000034">
    <property type="protein sequence ID" value="GAF46852.1"/>
    <property type="molecule type" value="Genomic_DNA"/>
</dbReference>